<sequence>MLTIGICDDRPLCRQLLEEFIHLYEEEKGVLFDIYQFGSGEELLEELHKRGMILDLLFLDNSMKKLTGLETAQLIRQSDSMSACGIVFVTADVHDQFMQVQPLQVVGKPVTRECIDTVLDKVLVKKT</sequence>
<dbReference type="PANTHER" id="PTHR44591">
    <property type="entry name" value="STRESS RESPONSE REGULATOR PROTEIN 1"/>
    <property type="match status" value="1"/>
</dbReference>
<comment type="caution">
    <text evidence="6">The sequence shown here is derived from an EMBL/GenBank/DDBJ whole genome shotgun (WGS) entry which is preliminary data.</text>
</comment>
<dbReference type="PROSITE" id="PS50110">
    <property type="entry name" value="RESPONSE_REGULATORY"/>
    <property type="match status" value="1"/>
</dbReference>
<evidence type="ECO:0000313" key="6">
    <source>
        <dbReference type="EMBL" id="HHY26038.1"/>
    </source>
</evidence>
<dbReference type="Gene3D" id="3.40.50.2300">
    <property type="match status" value="1"/>
</dbReference>
<feature type="modified residue" description="4-aspartylphosphate" evidence="4">
    <location>
        <position position="60"/>
    </location>
</feature>
<evidence type="ECO:0000256" key="1">
    <source>
        <dbReference type="ARBA" id="ARBA00018672"/>
    </source>
</evidence>
<keyword evidence="2 4" id="KW-0597">Phosphoprotein</keyword>
<name>A0A7C7D8D5_9FIRM</name>
<dbReference type="SMART" id="SM00448">
    <property type="entry name" value="REC"/>
    <property type="match status" value="1"/>
</dbReference>
<reference evidence="6 7" key="1">
    <citation type="journal article" date="2020" name="Biotechnol. Biofuels">
        <title>New insights from the biogas microbiome by comprehensive genome-resolved metagenomics of nearly 1600 species originating from multiple anaerobic digesters.</title>
        <authorList>
            <person name="Campanaro S."/>
            <person name="Treu L."/>
            <person name="Rodriguez-R L.M."/>
            <person name="Kovalovszki A."/>
            <person name="Ziels R.M."/>
            <person name="Maus I."/>
            <person name="Zhu X."/>
            <person name="Kougias P.G."/>
            <person name="Basile A."/>
            <person name="Luo G."/>
            <person name="Schluter A."/>
            <person name="Konstantinidis K.T."/>
            <person name="Angelidaki I."/>
        </authorList>
    </citation>
    <scope>NUCLEOTIDE SEQUENCE [LARGE SCALE GENOMIC DNA]</scope>
    <source>
        <strain evidence="6">AS05jafATM_4</strain>
    </source>
</reference>
<dbReference type="Pfam" id="PF00072">
    <property type="entry name" value="Response_reg"/>
    <property type="match status" value="1"/>
</dbReference>
<dbReference type="PANTHER" id="PTHR44591:SF3">
    <property type="entry name" value="RESPONSE REGULATORY DOMAIN-CONTAINING PROTEIN"/>
    <property type="match status" value="1"/>
</dbReference>
<evidence type="ECO:0000259" key="5">
    <source>
        <dbReference type="PROSITE" id="PS50110"/>
    </source>
</evidence>
<dbReference type="AlphaFoldDB" id="A0A7C7D8D5"/>
<dbReference type="InterPro" id="IPR001789">
    <property type="entry name" value="Sig_transdc_resp-reg_receiver"/>
</dbReference>
<evidence type="ECO:0000256" key="2">
    <source>
        <dbReference type="ARBA" id="ARBA00022553"/>
    </source>
</evidence>
<dbReference type="SUPFAM" id="SSF52172">
    <property type="entry name" value="CheY-like"/>
    <property type="match status" value="1"/>
</dbReference>
<organism evidence="6 7">
    <name type="scientific">Desulfitobacterium dehalogenans</name>
    <dbReference type="NCBI Taxonomy" id="36854"/>
    <lineage>
        <taxon>Bacteria</taxon>
        <taxon>Bacillati</taxon>
        <taxon>Bacillota</taxon>
        <taxon>Clostridia</taxon>
        <taxon>Eubacteriales</taxon>
        <taxon>Desulfitobacteriaceae</taxon>
        <taxon>Desulfitobacterium</taxon>
    </lineage>
</organism>
<protein>
    <recommendedName>
        <fullName evidence="1">Stage 0 sporulation protein A homolog</fullName>
    </recommendedName>
</protein>
<dbReference type="InterPro" id="IPR011006">
    <property type="entry name" value="CheY-like_superfamily"/>
</dbReference>
<dbReference type="EMBL" id="DUTF01000105">
    <property type="protein sequence ID" value="HHY26038.1"/>
    <property type="molecule type" value="Genomic_DNA"/>
</dbReference>
<gene>
    <name evidence="6" type="ORF">GX523_04655</name>
</gene>
<accession>A0A7C7D8D5</accession>
<evidence type="ECO:0000256" key="4">
    <source>
        <dbReference type="PROSITE-ProRule" id="PRU00169"/>
    </source>
</evidence>
<dbReference type="InterPro" id="IPR050595">
    <property type="entry name" value="Bact_response_regulator"/>
</dbReference>
<feature type="domain" description="Response regulatory" evidence="5">
    <location>
        <begin position="3"/>
        <end position="123"/>
    </location>
</feature>
<dbReference type="Proteomes" id="UP000553059">
    <property type="component" value="Unassembled WGS sequence"/>
</dbReference>
<proteinExistence type="predicted"/>
<evidence type="ECO:0000256" key="3">
    <source>
        <dbReference type="ARBA" id="ARBA00024867"/>
    </source>
</evidence>
<dbReference type="GO" id="GO:0000160">
    <property type="term" value="P:phosphorelay signal transduction system"/>
    <property type="evidence" value="ECO:0007669"/>
    <property type="project" value="InterPro"/>
</dbReference>
<comment type="function">
    <text evidence="3">May play the central regulatory role in sporulation. It may be an element of the effector pathway responsible for the activation of sporulation genes in response to nutritional stress. Spo0A may act in concert with spo0H (a sigma factor) to control the expression of some genes that are critical to the sporulation process.</text>
</comment>
<evidence type="ECO:0000313" key="7">
    <source>
        <dbReference type="Proteomes" id="UP000553059"/>
    </source>
</evidence>